<sequence>MVASRQRRRQQNEQLSSLKSSILRESLIEKAEGKSVRRPVCILYATASILAKAVFLVIIWPYIDVYVYNDGLYKKQWDATALSPCPSTVPWCSRNSQSCLSKKNNVMSILQIPFCS</sequence>
<dbReference type="Proteomes" id="UP001174909">
    <property type="component" value="Unassembled WGS sequence"/>
</dbReference>
<evidence type="ECO:0000313" key="2">
    <source>
        <dbReference type="EMBL" id="CAI8011501.1"/>
    </source>
</evidence>
<protein>
    <submittedName>
        <fullName evidence="2">Uncharacterized protein</fullName>
    </submittedName>
</protein>
<dbReference type="EMBL" id="CASHTH010001105">
    <property type="protein sequence ID" value="CAI8011501.1"/>
    <property type="molecule type" value="Genomic_DNA"/>
</dbReference>
<keyword evidence="3" id="KW-1185">Reference proteome</keyword>
<reference evidence="2" key="1">
    <citation type="submission" date="2023-03" db="EMBL/GenBank/DDBJ databases">
        <authorList>
            <person name="Steffen K."/>
            <person name="Cardenas P."/>
        </authorList>
    </citation>
    <scope>NUCLEOTIDE SEQUENCE</scope>
</reference>
<dbReference type="AlphaFoldDB" id="A0AA35WBU7"/>
<proteinExistence type="predicted"/>
<organism evidence="2 3">
    <name type="scientific">Geodia barretti</name>
    <name type="common">Barrett's horny sponge</name>
    <dbReference type="NCBI Taxonomy" id="519541"/>
    <lineage>
        <taxon>Eukaryota</taxon>
        <taxon>Metazoa</taxon>
        <taxon>Porifera</taxon>
        <taxon>Demospongiae</taxon>
        <taxon>Heteroscleromorpha</taxon>
        <taxon>Tetractinellida</taxon>
        <taxon>Astrophorina</taxon>
        <taxon>Geodiidae</taxon>
        <taxon>Geodia</taxon>
    </lineage>
</organism>
<evidence type="ECO:0000256" key="1">
    <source>
        <dbReference type="SAM" id="Phobius"/>
    </source>
</evidence>
<keyword evidence="1" id="KW-0472">Membrane</keyword>
<evidence type="ECO:0000313" key="3">
    <source>
        <dbReference type="Proteomes" id="UP001174909"/>
    </source>
</evidence>
<feature type="transmembrane region" description="Helical" evidence="1">
    <location>
        <begin position="40"/>
        <end position="63"/>
    </location>
</feature>
<keyword evidence="1" id="KW-0812">Transmembrane</keyword>
<gene>
    <name evidence="2" type="ORF">GBAR_LOCUS7412</name>
</gene>
<keyword evidence="1" id="KW-1133">Transmembrane helix</keyword>
<accession>A0AA35WBU7</accession>
<comment type="caution">
    <text evidence="2">The sequence shown here is derived from an EMBL/GenBank/DDBJ whole genome shotgun (WGS) entry which is preliminary data.</text>
</comment>
<name>A0AA35WBU7_GEOBA</name>